<dbReference type="GO" id="GO:0005886">
    <property type="term" value="C:plasma membrane"/>
    <property type="evidence" value="ECO:0007669"/>
    <property type="project" value="UniProtKB-SubCell"/>
</dbReference>
<dbReference type="GO" id="GO:0005315">
    <property type="term" value="F:phosphate transmembrane transporter activity"/>
    <property type="evidence" value="ECO:0007669"/>
    <property type="project" value="InterPro"/>
</dbReference>
<evidence type="ECO:0000313" key="11">
    <source>
        <dbReference type="Proteomes" id="UP000223370"/>
    </source>
</evidence>
<dbReference type="EMBL" id="BCMJ01000002">
    <property type="protein sequence ID" value="GAT18157.1"/>
    <property type="molecule type" value="Genomic_DNA"/>
</dbReference>
<evidence type="ECO:0000256" key="6">
    <source>
        <dbReference type="ARBA" id="ARBA00022989"/>
    </source>
</evidence>
<dbReference type="InterPro" id="IPR005672">
    <property type="entry name" value="Phosphate_PstA"/>
</dbReference>
<evidence type="ECO:0000256" key="3">
    <source>
        <dbReference type="ARBA" id="ARBA00022448"/>
    </source>
</evidence>
<evidence type="ECO:0000256" key="2">
    <source>
        <dbReference type="ARBA" id="ARBA00007069"/>
    </source>
</evidence>
<feature type="transmembrane region" description="Helical" evidence="8">
    <location>
        <begin position="258"/>
        <end position="280"/>
    </location>
</feature>
<dbReference type="GO" id="GO:0035435">
    <property type="term" value="P:phosphate ion transmembrane transport"/>
    <property type="evidence" value="ECO:0007669"/>
    <property type="project" value="InterPro"/>
</dbReference>
<evidence type="ECO:0000256" key="1">
    <source>
        <dbReference type="ARBA" id="ARBA00004651"/>
    </source>
</evidence>
<dbReference type="Gene3D" id="1.10.3720.10">
    <property type="entry name" value="MetI-like"/>
    <property type="match status" value="1"/>
</dbReference>
<sequence length="295" mass="31647">MTPNQTDRIATQVINFLVLIVVLILFFLLGDIILSGFPHISWHFLTSPSSSFSAGGGIRDQLFNSLYLLVLTLIISFPLALGSAIYLSEYAGNNWRTGLIRTAIEVLSSLPSVVVGLFGYLLFVIEFHMGFSILSGAIALTFFNLPLLVRSIEGSLHAVPDSQREAGISLGLSNWRTIRGIILPAALPGILTGIILSAGRVFGEAAALIYTAGQSAPILNYSNWNPTDSSSFLNPMRPAETLAVHIWKVNTEGVTPDAVSISAGASAVLIIVILLFNFGARAIGNHMYKKMTGGK</sequence>
<dbReference type="Proteomes" id="UP000223370">
    <property type="component" value="Unassembled WGS sequence"/>
</dbReference>
<feature type="transmembrane region" description="Helical" evidence="8">
    <location>
        <begin position="12"/>
        <end position="45"/>
    </location>
</feature>
<protein>
    <recommendedName>
        <fullName evidence="8">Phosphate transport system permease protein PstA</fullName>
    </recommendedName>
</protein>
<comment type="caution">
    <text evidence="10">The sequence shown here is derived from an EMBL/GenBank/DDBJ whole genome shotgun (WGS) entry which is preliminary data.</text>
</comment>
<accession>A0A1Z5H4E1</accession>
<keyword evidence="5 8" id="KW-0812">Transmembrane</keyword>
<dbReference type="NCBIfam" id="TIGR00974">
    <property type="entry name" value="3a0107s02c"/>
    <property type="match status" value="1"/>
</dbReference>
<dbReference type="InterPro" id="IPR035906">
    <property type="entry name" value="MetI-like_sf"/>
</dbReference>
<dbReference type="OrthoDB" id="9807065at2"/>
<feature type="domain" description="ABC transmembrane type-1" evidence="9">
    <location>
        <begin position="62"/>
        <end position="280"/>
    </location>
</feature>
<keyword evidence="6 8" id="KW-1133">Transmembrane helix</keyword>
<dbReference type="RefSeq" id="WP_098823684.1">
    <property type="nucleotide sequence ID" value="NZ_BCMJ01000002.1"/>
</dbReference>
<evidence type="ECO:0000256" key="4">
    <source>
        <dbReference type="ARBA" id="ARBA00022475"/>
    </source>
</evidence>
<dbReference type="PROSITE" id="PS50928">
    <property type="entry name" value="ABC_TM1"/>
    <property type="match status" value="1"/>
</dbReference>
<dbReference type="Pfam" id="PF00528">
    <property type="entry name" value="BPD_transp_1"/>
    <property type="match status" value="1"/>
</dbReference>
<keyword evidence="3" id="KW-0813">Transport</keyword>
<dbReference type="InterPro" id="IPR000515">
    <property type="entry name" value="MetI-like"/>
</dbReference>
<dbReference type="PANTHER" id="PTHR43470">
    <property type="entry name" value="PHOSPHATE TRANSPORT SYSTEM PERMEASE PROTEIN PSTA-RELATED"/>
    <property type="match status" value="1"/>
</dbReference>
<feature type="transmembrane region" description="Helical" evidence="8">
    <location>
        <begin position="99"/>
        <end position="123"/>
    </location>
</feature>
<dbReference type="SUPFAM" id="SSF161098">
    <property type="entry name" value="MetI-like"/>
    <property type="match status" value="1"/>
</dbReference>
<proteinExistence type="inferred from homology"/>
<evidence type="ECO:0000256" key="7">
    <source>
        <dbReference type="ARBA" id="ARBA00023136"/>
    </source>
</evidence>
<evidence type="ECO:0000313" key="10">
    <source>
        <dbReference type="EMBL" id="GAT18157.1"/>
    </source>
</evidence>
<keyword evidence="11" id="KW-1185">Reference proteome</keyword>
<comment type="subcellular location">
    <subcellularLocation>
        <location evidence="1 8">Cell membrane</location>
        <topology evidence="1 8">Multi-pass membrane protein</topology>
    </subcellularLocation>
</comment>
<keyword evidence="4 8" id="KW-1003">Cell membrane</keyword>
<keyword evidence="7 8" id="KW-0472">Membrane</keyword>
<evidence type="ECO:0000256" key="8">
    <source>
        <dbReference type="RuleBase" id="RU363043"/>
    </source>
</evidence>
<gene>
    <name evidence="10" type="primary">pstA_1</name>
    <name evidence="10" type="ORF">IWT5_00430</name>
</gene>
<name>A0A1Z5H4E1_9LACO</name>
<comment type="similarity">
    <text evidence="2 8">Belongs to the binding-protein-dependent transport system permease family. CysTW subfamily.</text>
</comment>
<feature type="transmembrane region" description="Helical" evidence="8">
    <location>
        <begin position="65"/>
        <end position="87"/>
    </location>
</feature>
<evidence type="ECO:0000256" key="5">
    <source>
        <dbReference type="ARBA" id="ARBA00022692"/>
    </source>
</evidence>
<dbReference type="AlphaFoldDB" id="A0A1Z5H4E1"/>
<feature type="transmembrane region" description="Helical" evidence="8">
    <location>
        <begin position="181"/>
        <end position="202"/>
    </location>
</feature>
<organism evidence="10 11">
    <name type="scientific">Secundilactobacillus silagincola</name>
    <dbReference type="NCBI Taxonomy" id="1714681"/>
    <lineage>
        <taxon>Bacteria</taxon>
        <taxon>Bacillati</taxon>
        <taxon>Bacillota</taxon>
        <taxon>Bacilli</taxon>
        <taxon>Lactobacillales</taxon>
        <taxon>Lactobacillaceae</taxon>
        <taxon>Secundilactobacillus</taxon>
    </lineage>
</organism>
<dbReference type="CDD" id="cd06261">
    <property type="entry name" value="TM_PBP2"/>
    <property type="match status" value="1"/>
</dbReference>
<dbReference type="PANTHER" id="PTHR43470:SF4">
    <property type="entry name" value="ABC TRANSPORTER PERMEASE PROTEIN YQGI-RELATED"/>
    <property type="match status" value="1"/>
</dbReference>
<reference evidence="10 11" key="1">
    <citation type="submission" date="2015-11" db="EMBL/GenBank/DDBJ databases">
        <title>Draft genome sequences of new species of the genus Lactobacillus isolated from orchardgrass silage.</title>
        <authorList>
            <person name="Tohno M."/>
            <person name="Tanizawa Y."/>
            <person name="Arita M."/>
        </authorList>
    </citation>
    <scope>NUCLEOTIDE SEQUENCE [LARGE SCALE GENOMIC DNA]</scope>
    <source>
        <strain evidence="10 11">IWT5</strain>
    </source>
</reference>
<evidence type="ECO:0000259" key="9">
    <source>
        <dbReference type="PROSITE" id="PS50928"/>
    </source>
</evidence>
<feature type="transmembrane region" description="Helical" evidence="8">
    <location>
        <begin position="129"/>
        <end position="149"/>
    </location>
</feature>